<dbReference type="GO" id="GO:0006289">
    <property type="term" value="P:nucleotide-excision repair"/>
    <property type="evidence" value="ECO:0007669"/>
    <property type="project" value="TreeGrafter"/>
</dbReference>
<dbReference type="Pfam" id="PF00730">
    <property type="entry name" value="HhH-GPD"/>
    <property type="match status" value="1"/>
</dbReference>
<dbReference type="Proteomes" id="UP001162156">
    <property type="component" value="Unassembled WGS sequence"/>
</dbReference>
<dbReference type="PANTHER" id="PTHR43286:SF1">
    <property type="entry name" value="ENDONUCLEASE III-LIKE PROTEIN 1"/>
    <property type="match status" value="1"/>
</dbReference>
<dbReference type="GO" id="GO:0000703">
    <property type="term" value="F:oxidized pyrimidine nucleobase lesion DNA N-glycosylase activity"/>
    <property type="evidence" value="ECO:0007669"/>
    <property type="project" value="TreeGrafter"/>
</dbReference>
<keyword evidence="3" id="KW-0004">4Fe-4S</keyword>
<keyword evidence="6" id="KW-0378">Hydrolase</keyword>
<gene>
    <name evidence="13" type="ORF">NQ314_013763</name>
</gene>
<keyword evidence="7" id="KW-0408">Iron</keyword>
<protein>
    <recommendedName>
        <fullName evidence="2">DNA-(apurinic or apyrimidinic site) lyase</fullName>
        <ecNumber evidence="2">4.2.99.18</ecNumber>
    </recommendedName>
</protein>
<dbReference type="InterPro" id="IPR023170">
    <property type="entry name" value="HhH_base_excis_C"/>
</dbReference>
<dbReference type="Gene3D" id="1.10.340.30">
    <property type="entry name" value="Hypothetical protein, domain 2"/>
    <property type="match status" value="1"/>
</dbReference>
<name>A0AAV8X5N9_9CUCU</name>
<evidence type="ECO:0000256" key="4">
    <source>
        <dbReference type="ARBA" id="ARBA00022723"/>
    </source>
</evidence>
<dbReference type="Pfam" id="PF00633">
    <property type="entry name" value="HHH"/>
    <property type="match status" value="1"/>
</dbReference>
<comment type="caution">
    <text evidence="13">The sequence shown here is derived from an EMBL/GenBank/DDBJ whole genome shotgun (WGS) entry which is preliminary data.</text>
</comment>
<evidence type="ECO:0000256" key="3">
    <source>
        <dbReference type="ARBA" id="ARBA00022485"/>
    </source>
</evidence>
<evidence type="ECO:0000256" key="7">
    <source>
        <dbReference type="ARBA" id="ARBA00023004"/>
    </source>
</evidence>
<comment type="similarity">
    <text evidence="1">Belongs to the Nth/MutY family.</text>
</comment>
<dbReference type="AlphaFoldDB" id="A0AAV8X5N9"/>
<dbReference type="GO" id="GO:0003677">
    <property type="term" value="F:DNA binding"/>
    <property type="evidence" value="ECO:0007669"/>
    <property type="project" value="InterPro"/>
</dbReference>
<dbReference type="GO" id="GO:0005634">
    <property type="term" value="C:nucleus"/>
    <property type="evidence" value="ECO:0007669"/>
    <property type="project" value="TreeGrafter"/>
</dbReference>
<evidence type="ECO:0000313" key="13">
    <source>
        <dbReference type="EMBL" id="KAJ8933841.1"/>
    </source>
</evidence>
<dbReference type="SUPFAM" id="SSF48150">
    <property type="entry name" value="DNA-glycosylase"/>
    <property type="match status" value="1"/>
</dbReference>
<keyword evidence="8" id="KW-0411">Iron-sulfur</keyword>
<dbReference type="EC" id="4.2.99.18" evidence="2"/>
<keyword evidence="10" id="KW-0456">Lyase</keyword>
<evidence type="ECO:0000259" key="12">
    <source>
        <dbReference type="SMART" id="SM00478"/>
    </source>
</evidence>
<dbReference type="GO" id="GO:0140078">
    <property type="term" value="F:class I DNA-(apurinic or apyrimidinic site) endonuclease activity"/>
    <property type="evidence" value="ECO:0007669"/>
    <property type="project" value="UniProtKB-EC"/>
</dbReference>
<keyword evidence="9" id="KW-0234">DNA repair</keyword>
<dbReference type="InterPro" id="IPR011257">
    <property type="entry name" value="DNA_glycosylase"/>
</dbReference>
<dbReference type="GO" id="GO:0051539">
    <property type="term" value="F:4 iron, 4 sulfur cluster binding"/>
    <property type="evidence" value="ECO:0007669"/>
    <property type="project" value="UniProtKB-KW"/>
</dbReference>
<dbReference type="Gene3D" id="1.10.1670.10">
    <property type="entry name" value="Helix-hairpin-Helix base-excision DNA repair enzymes (C-terminal)"/>
    <property type="match status" value="1"/>
</dbReference>
<keyword evidence="11" id="KW-0326">Glycosidase</keyword>
<evidence type="ECO:0000256" key="11">
    <source>
        <dbReference type="ARBA" id="ARBA00023295"/>
    </source>
</evidence>
<dbReference type="PANTHER" id="PTHR43286">
    <property type="entry name" value="ENDONUCLEASE III-LIKE PROTEIN 1"/>
    <property type="match status" value="1"/>
</dbReference>
<dbReference type="FunFam" id="1.10.340.30:FF:000005">
    <property type="entry name" value="Endonuclease III-like protein 1"/>
    <property type="match status" value="1"/>
</dbReference>
<dbReference type="CDD" id="cd00056">
    <property type="entry name" value="ENDO3c"/>
    <property type="match status" value="1"/>
</dbReference>
<evidence type="ECO:0000256" key="9">
    <source>
        <dbReference type="ARBA" id="ARBA00023204"/>
    </source>
</evidence>
<reference evidence="13" key="1">
    <citation type="journal article" date="2023" name="Insect Mol. Biol.">
        <title>Genome sequencing provides insights into the evolution of gene families encoding plant cell wall-degrading enzymes in longhorned beetles.</title>
        <authorList>
            <person name="Shin N.R."/>
            <person name="Okamura Y."/>
            <person name="Kirsch R."/>
            <person name="Pauchet Y."/>
        </authorList>
    </citation>
    <scope>NUCLEOTIDE SEQUENCE</scope>
    <source>
        <strain evidence="13">RBIC_L_NR</strain>
    </source>
</reference>
<dbReference type="InterPro" id="IPR003265">
    <property type="entry name" value="HhH-GPD_domain"/>
</dbReference>
<dbReference type="SMART" id="SM00478">
    <property type="entry name" value="ENDO3c"/>
    <property type="match status" value="1"/>
</dbReference>
<keyword evidence="14" id="KW-1185">Reference proteome</keyword>
<sequence length="224" mass="25386">MVKPENSEPPEPCPKVGIKREHIKIEYEPSSSKIKKEMDEDFSAGEYHLKVMRYQQLLSLMLSSQTKDQVTHAAMQGLISHGCTVQNILATPDEKLGELIYPVGFWKSKVKYIKKTTDILQNEYNCDIPNTVKDLCKLPGVGPKMAHICMKTAWGQVTGIGWVKSKNPEETRKALEDWLPQELWSEVNHLLVGFGQQICQPIKPQCATCLNYKICPFGINNLKL</sequence>
<dbReference type="EMBL" id="JANEYF010003809">
    <property type="protein sequence ID" value="KAJ8933841.1"/>
    <property type="molecule type" value="Genomic_DNA"/>
</dbReference>
<evidence type="ECO:0000256" key="6">
    <source>
        <dbReference type="ARBA" id="ARBA00022801"/>
    </source>
</evidence>
<dbReference type="InterPro" id="IPR000445">
    <property type="entry name" value="HhH_motif"/>
</dbReference>
<keyword evidence="4" id="KW-0479">Metal-binding</keyword>
<evidence type="ECO:0000256" key="5">
    <source>
        <dbReference type="ARBA" id="ARBA00022763"/>
    </source>
</evidence>
<evidence type="ECO:0000256" key="2">
    <source>
        <dbReference type="ARBA" id="ARBA00012720"/>
    </source>
</evidence>
<dbReference type="PIRSF" id="PIRSF001435">
    <property type="entry name" value="Nth"/>
    <property type="match status" value="1"/>
</dbReference>
<evidence type="ECO:0000256" key="1">
    <source>
        <dbReference type="ARBA" id="ARBA00008343"/>
    </source>
</evidence>
<evidence type="ECO:0000313" key="14">
    <source>
        <dbReference type="Proteomes" id="UP001162156"/>
    </source>
</evidence>
<accession>A0AAV8X5N9</accession>
<evidence type="ECO:0000256" key="8">
    <source>
        <dbReference type="ARBA" id="ARBA00023014"/>
    </source>
</evidence>
<keyword evidence="5" id="KW-0227">DNA damage</keyword>
<organism evidence="13 14">
    <name type="scientific">Rhamnusium bicolor</name>
    <dbReference type="NCBI Taxonomy" id="1586634"/>
    <lineage>
        <taxon>Eukaryota</taxon>
        <taxon>Metazoa</taxon>
        <taxon>Ecdysozoa</taxon>
        <taxon>Arthropoda</taxon>
        <taxon>Hexapoda</taxon>
        <taxon>Insecta</taxon>
        <taxon>Pterygota</taxon>
        <taxon>Neoptera</taxon>
        <taxon>Endopterygota</taxon>
        <taxon>Coleoptera</taxon>
        <taxon>Polyphaga</taxon>
        <taxon>Cucujiformia</taxon>
        <taxon>Chrysomeloidea</taxon>
        <taxon>Cerambycidae</taxon>
        <taxon>Lepturinae</taxon>
        <taxon>Rhagiini</taxon>
        <taxon>Rhamnusium</taxon>
    </lineage>
</organism>
<proteinExistence type="inferred from homology"/>
<evidence type="ECO:0000256" key="10">
    <source>
        <dbReference type="ARBA" id="ARBA00023239"/>
    </source>
</evidence>
<dbReference type="GO" id="GO:0006285">
    <property type="term" value="P:base-excision repair, AP site formation"/>
    <property type="evidence" value="ECO:0007669"/>
    <property type="project" value="TreeGrafter"/>
</dbReference>
<dbReference type="GO" id="GO:0046872">
    <property type="term" value="F:metal ion binding"/>
    <property type="evidence" value="ECO:0007669"/>
    <property type="project" value="UniProtKB-KW"/>
</dbReference>
<feature type="domain" description="HhH-GPD" evidence="12">
    <location>
        <begin position="62"/>
        <end position="197"/>
    </location>
</feature>